<keyword evidence="1" id="KW-0812">Transmembrane</keyword>
<evidence type="ECO:0000256" key="1">
    <source>
        <dbReference type="SAM" id="Phobius"/>
    </source>
</evidence>
<dbReference type="Proteomes" id="UP000237194">
    <property type="component" value="Unassembled WGS sequence"/>
</dbReference>
<sequence>MDDTILAGEDARDHIWKQFSFTEIFCVLTYQVLAAIVGVIAERAAALTKRCGRPISAERG</sequence>
<protein>
    <submittedName>
        <fullName evidence="2">Uncharacterized protein</fullName>
    </submittedName>
</protein>
<keyword evidence="1" id="KW-0472">Membrane</keyword>
<evidence type="ECO:0000313" key="2">
    <source>
        <dbReference type="EMBL" id="POF89164.1"/>
    </source>
</evidence>
<gene>
    <name evidence="2" type="ORF">BGP80_14795</name>
</gene>
<reference evidence="2 3" key="1">
    <citation type="submission" date="2016-08" db="EMBL/GenBank/DDBJ databases">
        <authorList>
            <person name="Seilhamer J.J."/>
        </authorList>
    </citation>
    <scope>NUCLEOTIDE SEQUENCE [LARGE SCALE GENOMIC DNA]</scope>
    <source>
        <strain evidence="2 3">KT-27</strain>
    </source>
</reference>
<feature type="transmembrane region" description="Helical" evidence="1">
    <location>
        <begin position="20"/>
        <end position="41"/>
    </location>
</feature>
<accession>A0A2S3WDW9</accession>
<comment type="caution">
    <text evidence="2">The sequence shown here is derived from an EMBL/GenBank/DDBJ whole genome shotgun (WGS) entry which is preliminary data.</text>
</comment>
<organism evidence="2 3">
    <name type="scientific">Pseudomonas putida</name>
    <name type="common">Arthrobacter siderocapsulatus</name>
    <dbReference type="NCBI Taxonomy" id="303"/>
    <lineage>
        <taxon>Bacteria</taxon>
        <taxon>Pseudomonadati</taxon>
        <taxon>Pseudomonadota</taxon>
        <taxon>Gammaproteobacteria</taxon>
        <taxon>Pseudomonadales</taxon>
        <taxon>Pseudomonadaceae</taxon>
        <taxon>Pseudomonas</taxon>
    </lineage>
</organism>
<proteinExistence type="predicted"/>
<reference evidence="2 3" key="2">
    <citation type="submission" date="2018-03" db="EMBL/GenBank/DDBJ databases">
        <title>Draft genome of Pseudomonas putida strain KT-27.</title>
        <authorList>
            <person name="Yoshizawa S."/>
            <person name="Khan N.H."/>
            <person name="Nishimura M."/>
            <person name="Chiura H.X."/>
            <person name="Ogura Y."/>
            <person name="Hayashi T."/>
            <person name="Kogure K."/>
        </authorList>
    </citation>
    <scope>NUCLEOTIDE SEQUENCE [LARGE SCALE GENOMIC DNA]</scope>
    <source>
        <strain evidence="2 3">KT-27</strain>
    </source>
</reference>
<dbReference type="AlphaFoldDB" id="A0A2S3WDW9"/>
<dbReference type="EMBL" id="MIND01000018">
    <property type="protein sequence ID" value="POF89164.1"/>
    <property type="molecule type" value="Genomic_DNA"/>
</dbReference>
<keyword evidence="1" id="KW-1133">Transmembrane helix</keyword>
<evidence type="ECO:0000313" key="3">
    <source>
        <dbReference type="Proteomes" id="UP000237194"/>
    </source>
</evidence>
<name>A0A2S3WDW9_PSEPU</name>
<dbReference type="RefSeq" id="WP_103437235.1">
    <property type="nucleotide sequence ID" value="NZ_MIND01000018.1"/>
</dbReference>